<dbReference type="AlphaFoldDB" id="A0A2A2HE89"/>
<evidence type="ECO:0000313" key="3">
    <source>
        <dbReference type="EMBL" id="PWL08459.1"/>
    </source>
</evidence>
<evidence type="ECO:0000313" key="2">
    <source>
        <dbReference type="EMBL" id="PAV07742.1"/>
    </source>
</evidence>
<dbReference type="EMBL" id="LMVN01000009">
    <property type="protein sequence ID" value="PAV07742.1"/>
    <property type="molecule type" value="Genomic_DNA"/>
</dbReference>
<organism evidence="2 4">
    <name type="scientific">Methanosphaera cuniculi</name>
    <dbReference type="NCBI Taxonomy" id="1077256"/>
    <lineage>
        <taxon>Archaea</taxon>
        <taxon>Methanobacteriati</taxon>
        <taxon>Methanobacteriota</taxon>
        <taxon>Methanomada group</taxon>
        <taxon>Methanobacteria</taxon>
        <taxon>Methanobacteriales</taxon>
        <taxon>Methanobacteriaceae</taxon>
        <taxon>Methanosphaera</taxon>
    </lineage>
</organism>
<name>A0A2A2HE89_9EURY</name>
<dbReference type="Proteomes" id="UP000246004">
    <property type="component" value="Unassembled WGS sequence"/>
</dbReference>
<protein>
    <submittedName>
        <fullName evidence="2">Uncharacterized protein</fullName>
    </submittedName>
</protein>
<evidence type="ECO:0000313" key="4">
    <source>
        <dbReference type="Proteomes" id="UP000217528"/>
    </source>
</evidence>
<gene>
    <name evidence="2" type="ORF">ASJ82_01010</name>
    <name evidence="3" type="ORF">MSCUN_06530</name>
</gene>
<keyword evidence="4" id="KW-1185">Reference proteome</keyword>
<dbReference type="EMBL" id="LWMS01000017">
    <property type="protein sequence ID" value="PWL08459.1"/>
    <property type="molecule type" value="Genomic_DNA"/>
</dbReference>
<dbReference type="Proteomes" id="UP000217528">
    <property type="component" value="Unassembled WGS sequence"/>
</dbReference>
<reference evidence="2 4" key="2">
    <citation type="journal article" date="2017" name="BMC Genomics">
        <title>Genomic analysis of methanogenic archaea reveals a shift towards energy conservation.</title>
        <authorList>
            <person name="Gilmore S.P."/>
            <person name="Henske J.K."/>
            <person name="Sexton J.A."/>
            <person name="Solomon K.V."/>
            <person name="Seppala S."/>
            <person name="Yoo J.I."/>
            <person name="Huyett L.M."/>
            <person name="Pressman A."/>
            <person name="Cogan J.Z."/>
            <person name="Kivenson V."/>
            <person name="Peng X."/>
            <person name="Tan Y."/>
            <person name="Valentine D.L."/>
            <person name="O'Malley M.A."/>
        </authorList>
    </citation>
    <scope>NUCLEOTIDE SEQUENCE [LARGE SCALE GENOMIC DNA]</scope>
    <source>
        <strain evidence="2 4">1R-7</strain>
    </source>
</reference>
<sequence length="220" mass="25854">MTEELKLVQKCYDPEEYGYLYGFNREIPDFELEDVKQYMKKFTPASFKNVMAISGDPHGWMCTEENVPKVEETLSIQDTLAKRQKQQEQKRKDAQEIRKQKEEAMNEIEKIFKDAPRPPQKLEILIKASKAVYDPANSFRDNKFYGAGQLFIITEKSIWYIINNSSEGNNRKINNIEINDIYSAIGFRVDYTEDIEKLIKIVSENNLYKEKNRMGELKNL</sequence>
<keyword evidence="1" id="KW-0175">Coiled coil</keyword>
<reference evidence="3 5" key="1">
    <citation type="submission" date="2016-04" db="EMBL/GenBank/DDBJ databases">
        <title>Genome sequence of Methanosphaera cuniculi DSM 4103.</title>
        <authorList>
            <person name="Poehlein A."/>
            <person name="Seedorf H."/>
            <person name="Daniel R."/>
        </authorList>
    </citation>
    <scope>NUCLEOTIDE SEQUENCE [LARGE SCALE GENOMIC DNA]</scope>
    <source>
        <strain evidence="3 5">DSM 4103</strain>
    </source>
</reference>
<dbReference type="RefSeq" id="WP_095608371.1">
    <property type="nucleotide sequence ID" value="NZ_LMVN01000009.1"/>
</dbReference>
<accession>A0A2A2HE89</accession>
<feature type="coiled-coil region" evidence="1">
    <location>
        <begin position="80"/>
        <end position="114"/>
    </location>
</feature>
<evidence type="ECO:0000313" key="5">
    <source>
        <dbReference type="Proteomes" id="UP000246004"/>
    </source>
</evidence>
<evidence type="ECO:0000256" key="1">
    <source>
        <dbReference type="SAM" id="Coils"/>
    </source>
</evidence>
<comment type="caution">
    <text evidence="2">The sequence shown here is derived from an EMBL/GenBank/DDBJ whole genome shotgun (WGS) entry which is preliminary data.</text>
</comment>
<dbReference type="OrthoDB" id="81150at2157"/>
<proteinExistence type="predicted"/>